<gene>
    <name evidence="10" type="ORF">AAP_04799</name>
</gene>
<dbReference type="OrthoDB" id="289038at2759"/>
<feature type="domain" description="Ubiquitin carboxyl-terminal hydrolase 7 ICP0-binding" evidence="8">
    <location>
        <begin position="125"/>
        <end position="361"/>
    </location>
</feature>
<dbReference type="Proteomes" id="UP000242877">
    <property type="component" value="Unassembled WGS sequence"/>
</dbReference>
<dbReference type="InterPro" id="IPR024729">
    <property type="entry name" value="USP7_ICP0-binding_dom"/>
</dbReference>
<dbReference type="Pfam" id="PF12436">
    <property type="entry name" value="USP7_ICP0_bdg"/>
    <property type="match status" value="1"/>
</dbReference>
<reference evidence="10 11" key="1">
    <citation type="journal article" date="2016" name="Genome Biol. Evol.">
        <title>Divergent and convergent evolution of fungal pathogenicity.</title>
        <authorList>
            <person name="Shang Y."/>
            <person name="Xiao G."/>
            <person name="Zheng P."/>
            <person name="Cen K."/>
            <person name="Zhan S."/>
            <person name="Wang C."/>
        </authorList>
    </citation>
    <scope>NUCLEOTIDE SEQUENCE [LARGE SCALE GENOMIC DNA]</scope>
    <source>
        <strain evidence="10 11">ARSEF 7405</strain>
    </source>
</reference>
<evidence type="ECO:0000313" key="10">
    <source>
        <dbReference type="EMBL" id="KZZ88701.1"/>
    </source>
</evidence>
<evidence type="ECO:0000256" key="4">
    <source>
        <dbReference type="ARBA" id="ARBA00022670"/>
    </source>
</evidence>
<proteinExistence type="inferred from homology"/>
<dbReference type="SUPFAM" id="SSF54236">
    <property type="entry name" value="Ubiquitin-like"/>
    <property type="match status" value="1"/>
</dbReference>
<dbReference type="AlphaFoldDB" id="A0A167WDF0"/>
<comment type="catalytic activity">
    <reaction evidence="1">
        <text>Thiol-dependent hydrolysis of ester, thioester, amide, peptide and isopeptide bonds formed by the C-terminal Gly of ubiquitin (a 76-residue protein attached to proteins as an intracellular targeting signal).</text>
        <dbReference type="EC" id="3.4.19.12"/>
    </reaction>
</comment>
<dbReference type="GO" id="GO:0006508">
    <property type="term" value="P:proteolysis"/>
    <property type="evidence" value="ECO:0007669"/>
    <property type="project" value="UniProtKB-KW"/>
</dbReference>
<evidence type="ECO:0000256" key="3">
    <source>
        <dbReference type="ARBA" id="ARBA00012759"/>
    </source>
</evidence>
<protein>
    <recommendedName>
        <fullName evidence="3">ubiquitinyl hydrolase 1</fullName>
        <ecNumber evidence="3">3.4.19.12</ecNumber>
    </recommendedName>
</protein>
<dbReference type="VEuPathDB" id="FungiDB:AAP_04799"/>
<dbReference type="InterPro" id="IPR029071">
    <property type="entry name" value="Ubiquitin-like_domsf"/>
</dbReference>
<evidence type="ECO:0000313" key="11">
    <source>
        <dbReference type="Proteomes" id="UP000242877"/>
    </source>
</evidence>
<dbReference type="GO" id="GO:0004843">
    <property type="term" value="F:cysteine-type deubiquitinase activity"/>
    <property type="evidence" value="ECO:0007669"/>
    <property type="project" value="UniProtKB-EC"/>
</dbReference>
<dbReference type="EC" id="3.4.19.12" evidence="3"/>
<dbReference type="EMBL" id="AZGZ01000024">
    <property type="protein sequence ID" value="KZZ88701.1"/>
    <property type="molecule type" value="Genomic_DNA"/>
</dbReference>
<keyword evidence="4" id="KW-0645">Protease</keyword>
<keyword evidence="6 10" id="KW-0378">Hydrolase</keyword>
<evidence type="ECO:0000259" key="9">
    <source>
        <dbReference type="Pfam" id="PF14533"/>
    </source>
</evidence>
<keyword evidence="11" id="KW-1185">Reference proteome</keyword>
<evidence type="ECO:0000256" key="6">
    <source>
        <dbReference type="ARBA" id="ARBA00022801"/>
    </source>
</evidence>
<keyword evidence="5" id="KW-0833">Ubl conjugation pathway</keyword>
<dbReference type="Pfam" id="PF14533">
    <property type="entry name" value="USP7_C2"/>
    <property type="match status" value="1"/>
</dbReference>
<comment type="similarity">
    <text evidence="2">Belongs to the peptidase C19 family.</text>
</comment>
<sequence length="583" mass="67421">MESLSNKSSMTYFKTESIKCEDKLIDCLNRFEKNMIELSQRLSLQNQEVAENSVDAALNQPELYLPIQLITEDSFRAYHGFDVTSTDVRQTDSLLPKPTVALRTKKIGEVAAEAARQLGVKSGHVRLWAMISRQNKTIRPEEPLDEPEMTIEEAYAKFTNQDSAFQLYAEIRDSEAMDIAGWNTSALVFLKCFDVAKQTLTGVCHTYVHMQSRIADLGRTISEKMNWPVGSEVLLFEEVKHNLVQPMKPKQTFGDAEIQNGDIICFQRQLPEEELASLPCTDARQYYTYLFNQRDIRFIPLKSGKIFTLTLNGKMSYEQWSTRVGKHLKIDPTRLRFAPISQQSGQPKSYVKRSTSRNLSYVLRGTSSFFEHDNRREDRLFYEILEESLSEYETKKLLKISWLPDGIVNEQPMDLLVPDDGIVKDVIDALRKRLGVPKDRDIRMIEVYDDKIYRSLAETIEIRKIGEKSLLYAEPTPLEELNMKSDEFIIHAFNFDKDIKRTHGVPFRFVLKAGEKVIDMKERLCDRMNLRDETFDKIKISVVPDEAAVPIYMDDEDVLYEFVIRFNGCMLGLDYMENFSIIL</sequence>
<dbReference type="Gene3D" id="3.10.20.90">
    <property type="entry name" value="Phosphatidylinositol 3-kinase Catalytic Subunit, Chain A, domain 1"/>
    <property type="match status" value="2"/>
</dbReference>
<evidence type="ECO:0000256" key="5">
    <source>
        <dbReference type="ARBA" id="ARBA00022786"/>
    </source>
</evidence>
<accession>A0A167WDF0</accession>
<comment type="caution">
    <text evidence="10">The sequence shown here is derived from an EMBL/GenBank/DDBJ whole genome shotgun (WGS) entry which is preliminary data.</text>
</comment>
<name>A0A167WDF0_9EURO</name>
<evidence type="ECO:0000259" key="8">
    <source>
        <dbReference type="Pfam" id="PF12436"/>
    </source>
</evidence>
<keyword evidence="7" id="KW-0788">Thiol protease</keyword>
<dbReference type="InterPro" id="IPR029346">
    <property type="entry name" value="USP_C"/>
</dbReference>
<feature type="domain" description="Ubiquitin carboxyl-terminal hydrolase C-terminal" evidence="9">
    <location>
        <begin position="379"/>
        <end position="576"/>
    </location>
</feature>
<organism evidence="10 11">
    <name type="scientific">Ascosphaera apis ARSEF 7405</name>
    <dbReference type="NCBI Taxonomy" id="392613"/>
    <lineage>
        <taxon>Eukaryota</taxon>
        <taxon>Fungi</taxon>
        <taxon>Dikarya</taxon>
        <taxon>Ascomycota</taxon>
        <taxon>Pezizomycotina</taxon>
        <taxon>Eurotiomycetes</taxon>
        <taxon>Eurotiomycetidae</taxon>
        <taxon>Onygenales</taxon>
        <taxon>Ascosphaeraceae</taxon>
        <taxon>Ascosphaera</taxon>
    </lineage>
</organism>
<evidence type="ECO:0000256" key="1">
    <source>
        <dbReference type="ARBA" id="ARBA00000707"/>
    </source>
</evidence>
<evidence type="ECO:0000256" key="7">
    <source>
        <dbReference type="ARBA" id="ARBA00022807"/>
    </source>
</evidence>
<evidence type="ECO:0000256" key="2">
    <source>
        <dbReference type="ARBA" id="ARBA00009085"/>
    </source>
</evidence>